<name>T5L482_MICMQ</name>
<proteinExistence type="predicted"/>
<dbReference type="GO" id="GO:1901135">
    <property type="term" value="P:carbohydrate derivative metabolic process"/>
    <property type="evidence" value="ECO:0007669"/>
    <property type="project" value="InterPro"/>
</dbReference>
<dbReference type="InterPro" id="IPR001347">
    <property type="entry name" value="SIS_dom"/>
</dbReference>
<dbReference type="GO" id="GO:0003700">
    <property type="term" value="F:DNA-binding transcription factor activity"/>
    <property type="evidence" value="ECO:0007669"/>
    <property type="project" value="InterPro"/>
</dbReference>
<reference evidence="6 7" key="1">
    <citation type="journal article" date="2013" name="Genome Announc.">
        <title>Whole-genome sequences of five oyster-associated bacteria show potential for crude oil hydrocarbon degradation.</title>
        <authorList>
            <person name="Chauhan A."/>
            <person name="Green S."/>
            <person name="Pathak A."/>
            <person name="Thomas J."/>
            <person name="Venkatramanan R."/>
        </authorList>
    </citation>
    <scope>NUCLEOTIDE SEQUENCE [LARGE SCALE GENOMIC DNA]</scope>
    <source>
        <strain evidence="6 7">MF109</strain>
    </source>
</reference>
<feature type="domain" description="HTH rpiR-type" evidence="4">
    <location>
        <begin position="18"/>
        <end position="94"/>
    </location>
</feature>
<dbReference type="Gene3D" id="3.40.50.10490">
    <property type="entry name" value="Glucose-6-phosphate isomerase like protein, domain 1"/>
    <property type="match status" value="1"/>
</dbReference>
<feature type="domain" description="SIS" evidence="5">
    <location>
        <begin position="144"/>
        <end position="284"/>
    </location>
</feature>
<dbReference type="Gene3D" id="1.10.10.10">
    <property type="entry name" value="Winged helix-like DNA-binding domain superfamily/Winged helix DNA-binding domain"/>
    <property type="match status" value="1"/>
</dbReference>
<dbReference type="PATRIC" id="fig|1333857.3.peg.229"/>
<gene>
    <name evidence="6" type="ORF">L687_10065</name>
</gene>
<dbReference type="InterPro" id="IPR047640">
    <property type="entry name" value="RpiR-like"/>
</dbReference>
<dbReference type="SUPFAM" id="SSF53697">
    <property type="entry name" value="SIS domain"/>
    <property type="match status" value="1"/>
</dbReference>
<dbReference type="GO" id="GO:0003677">
    <property type="term" value="F:DNA binding"/>
    <property type="evidence" value="ECO:0007669"/>
    <property type="project" value="UniProtKB-KW"/>
</dbReference>
<dbReference type="Pfam" id="PF01418">
    <property type="entry name" value="HTH_6"/>
    <property type="match status" value="1"/>
</dbReference>
<dbReference type="CDD" id="cd05013">
    <property type="entry name" value="SIS_RpiR"/>
    <property type="match status" value="1"/>
</dbReference>
<keyword evidence="1" id="KW-0805">Transcription regulation</keyword>
<dbReference type="PROSITE" id="PS51071">
    <property type="entry name" value="HTH_RPIR"/>
    <property type="match status" value="1"/>
</dbReference>
<dbReference type="GO" id="GO:0097367">
    <property type="term" value="F:carbohydrate derivative binding"/>
    <property type="evidence" value="ECO:0007669"/>
    <property type="project" value="InterPro"/>
</dbReference>
<dbReference type="InterPro" id="IPR046348">
    <property type="entry name" value="SIS_dom_sf"/>
</dbReference>
<dbReference type="EMBL" id="ATAO01000013">
    <property type="protein sequence ID" value="EQM86051.1"/>
    <property type="molecule type" value="Genomic_DNA"/>
</dbReference>
<keyword evidence="3" id="KW-0804">Transcription</keyword>
<dbReference type="PROSITE" id="PS51464">
    <property type="entry name" value="SIS"/>
    <property type="match status" value="1"/>
</dbReference>
<evidence type="ECO:0000313" key="7">
    <source>
        <dbReference type="Proteomes" id="UP000016033"/>
    </source>
</evidence>
<evidence type="ECO:0000313" key="6">
    <source>
        <dbReference type="EMBL" id="EQM86051.1"/>
    </source>
</evidence>
<sequence>MIGDPMPHEAARDDAGAHPVLVRMRAIRPELRPSEQRIADLFLADPAGTAGLSVAELAQRCDTSTTSVVRFCKRLGYEHVRELRNHVLRDVERETFDTAALPAVSGDIDRNDTLTDIVAKVSLAETLSLADTAKVLDTDSLRASVDAITSSTRVDIFGVGASSIVGLDLQRKLTRIGRTALEWSDPHAAWTSAATLGPGNVAIAVSHTGATTDTIEFLLLARQAGATTIAITNHAGAPLADQADIVLTTAARETGFRSGALGSRIAQLMVVDCIFIGVAQSNYDRSMEALRDTFAAVHRVRTAGA</sequence>
<organism evidence="6 7">
    <name type="scientific">Microbacterium maritypicum MF109</name>
    <dbReference type="NCBI Taxonomy" id="1333857"/>
    <lineage>
        <taxon>Bacteria</taxon>
        <taxon>Bacillati</taxon>
        <taxon>Actinomycetota</taxon>
        <taxon>Actinomycetes</taxon>
        <taxon>Micrococcales</taxon>
        <taxon>Microbacteriaceae</taxon>
        <taxon>Microbacterium</taxon>
    </lineage>
</organism>
<accession>T5L482</accession>
<keyword evidence="2" id="KW-0238">DNA-binding</keyword>
<evidence type="ECO:0008006" key="8">
    <source>
        <dbReference type="Google" id="ProtNLM"/>
    </source>
</evidence>
<dbReference type="InterPro" id="IPR036388">
    <property type="entry name" value="WH-like_DNA-bd_sf"/>
</dbReference>
<evidence type="ECO:0000256" key="1">
    <source>
        <dbReference type="ARBA" id="ARBA00023015"/>
    </source>
</evidence>
<dbReference type="PANTHER" id="PTHR30514">
    <property type="entry name" value="GLUCOKINASE"/>
    <property type="match status" value="1"/>
</dbReference>
<dbReference type="SUPFAM" id="SSF46689">
    <property type="entry name" value="Homeodomain-like"/>
    <property type="match status" value="1"/>
</dbReference>
<protein>
    <recommendedName>
        <fullName evidence="8">RpiR family transcriptional regulator</fullName>
    </recommendedName>
</protein>
<dbReference type="Pfam" id="PF01380">
    <property type="entry name" value="SIS"/>
    <property type="match status" value="1"/>
</dbReference>
<dbReference type="InterPro" id="IPR035472">
    <property type="entry name" value="RpiR-like_SIS"/>
</dbReference>
<evidence type="ECO:0000259" key="4">
    <source>
        <dbReference type="PROSITE" id="PS51071"/>
    </source>
</evidence>
<dbReference type="InterPro" id="IPR000281">
    <property type="entry name" value="HTH_RpiR"/>
</dbReference>
<dbReference type="Proteomes" id="UP000016033">
    <property type="component" value="Unassembled WGS sequence"/>
</dbReference>
<comment type="caution">
    <text evidence="6">The sequence shown here is derived from an EMBL/GenBank/DDBJ whole genome shotgun (WGS) entry which is preliminary data.</text>
</comment>
<dbReference type="InterPro" id="IPR009057">
    <property type="entry name" value="Homeodomain-like_sf"/>
</dbReference>
<evidence type="ECO:0000259" key="5">
    <source>
        <dbReference type="PROSITE" id="PS51464"/>
    </source>
</evidence>
<dbReference type="PANTHER" id="PTHR30514:SF1">
    <property type="entry name" value="HTH-TYPE TRANSCRIPTIONAL REGULATOR HEXR-RELATED"/>
    <property type="match status" value="1"/>
</dbReference>
<evidence type="ECO:0000256" key="3">
    <source>
        <dbReference type="ARBA" id="ARBA00023163"/>
    </source>
</evidence>
<evidence type="ECO:0000256" key="2">
    <source>
        <dbReference type="ARBA" id="ARBA00023125"/>
    </source>
</evidence>
<dbReference type="AlphaFoldDB" id="T5L482"/>